<name>O56301_HHV7R</name>
<dbReference type="Proteomes" id="UP000098510">
    <property type="component" value="Segment"/>
</dbReference>
<evidence type="ECO:0000313" key="2">
    <source>
        <dbReference type="EMBL" id="AAC40798.1"/>
    </source>
</evidence>
<feature type="region of interest" description="Disordered" evidence="1">
    <location>
        <begin position="776"/>
        <end position="807"/>
    </location>
</feature>
<accession>O56301</accession>
<dbReference type="GeneID" id="3289542"/>
<dbReference type="KEGG" id="vg:3289542"/>
<dbReference type="Pfam" id="PF03753">
    <property type="entry name" value="HHV6-IE"/>
    <property type="match status" value="2"/>
</dbReference>
<dbReference type="OrthoDB" id="8444at10239"/>
<keyword evidence="3" id="KW-1185">Reference proteome</keyword>
<proteinExistence type="predicted"/>
<protein>
    <submittedName>
        <fullName evidence="2">U90</fullName>
    </submittedName>
</protein>
<feature type="compositionally biased region" description="Polar residues" evidence="1">
    <location>
        <begin position="786"/>
        <end position="804"/>
    </location>
</feature>
<evidence type="ECO:0000313" key="3">
    <source>
        <dbReference type="Proteomes" id="UP000098510"/>
    </source>
</evidence>
<sequence>MERSGATSPMLIVGQPSETMASNDERHIEYHPDTTVEETIRDILQDSLKCNPSFDNTLFQELDSFDFLDSISSNDIATANASYSTNVEEGASSDIKLAAAQSISACIQGILKSVNAAMDQEKADIEDCLINHAGILTNDRHMLTDLALEQLSQMLNVNLISGASSGFISFYEDILSGEQLEFFLWCESRYTVYACDKFDEIVKKVIADCREYLSDLRNNMDREFIKCIKKIISMGNFISSNEKLNRCATMLLMMGKNRDITDINISNQAFYIKTNKIKKDLLECKFEIIEKNSRIAQTMKDFAIKQMNQMFMSMCDETFLKIHFNCINLIEAAKNLGAAVLQCIVICSKEFSCKKFRANRKEFKITLMHMINDACDQIEKLYDVTGEVTVLNSISIRNGYVTGNGHHSSTLLESHLYNSDSTPPEIEDFNDYGKYSEECSETSEQSYQSVHQNVSPTQCVSKSEQYNVQSNFSDICQTIKTTLAVSQASDESHSKNTTGKNPEVCTREYKLDFFEEIDTQNLAKKVVSKDSPDCLMYPAETNPGMSTEESEVNVSEGTDTQDFSRNTICRFLSDNPIISVEKNSEVNAIKNETGLSEAAATQDFFKEATMKSCRDTKADQILTGQRKTIKNKQKVSKNNEAFNMSLYNLKRNEETYQDKNSLNFSNEFPHTTFSRRDKKTDNQAGILMERSVTEEICVNNSLTFSNEFPPTFSRTDKKTNSPAGILMERSIFNKDTQDKEQYFELFTMTNHTLDNQNKGHNLSEDKTDVKIKTDKSLSGQEEMIKNKQSVSQGNKTSNVNFHNLNRNENKYKDGKDLIIPDKFPNETFYIRDKKKDISTNRAVERSTADVDTESDVEKVAAEGLILLEQNSNNNSRDTDNTNLVISEMETYGYDTDKSTIYESESSSTDTNSTFSSVSLTSFSDSQTTAHDFSAVKKKQLKRKSESKLKTSKAKKKKLIVKEGCNNMELNSCTDTDNENMSNFNTEMSTDSIPYRSKLINNSDNCENNGFPSVVFTIPIRSIRGVTRGVRVKIVPKKNCLWFLRKTHKVNIPDTGMKKDENKELTKQASYCFNNHFIPIRSNDEEYRRENVSYIFPKLQENFIEVDSISETKTMVTNIIMDNFMEITEMIKNGINRHYEELKKRYANKNVSEMNSFILEQSVDTQNYGKENTDSDQTYVDFLEGYPQGYDPFLENAQIY</sequence>
<organism evidence="2 3">
    <name type="scientific">Human herpesvirus 7 (strain RK)</name>
    <name type="common">HHV-7</name>
    <name type="synonym">Human T lymphotropic virus</name>
    <dbReference type="NCBI Taxonomy" id="262398"/>
    <lineage>
        <taxon>Viruses</taxon>
        <taxon>Duplodnaviria</taxon>
        <taxon>Heunggongvirae</taxon>
        <taxon>Peploviricota</taxon>
        <taxon>Herviviricetes</taxon>
        <taxon>Herpesvirales</taxon>
        <taxon>Orthoherpesviridae</taxon>
        <taxon>Betaherpesvirinae</taxon>
        <taxon>Roseolovirus</taxon>
        <taxon>Roseolovirus humanbeta7</taxon>
        <taxon>Human betaherpesvirus 7</taxon>
    </lineage>
</organism>
<evidence type="ECO:0000256" key="1">
    <source>
        <dbReference type="SAM" id="MobiDB-lite"/>
    </source>
</evidence>
<gene>
    <name evidence="2" type="primary">U90</name>
</gene>
<dbReference type="RefSeq" id="YP_073824.1">
    <property type="nucleotide sequence ID" value="NC_001716.2"/>
</dbReference>
<organismHost>
    <name type="scientific">Homo sapiens</name>
    <name type="common">Human</name>
    <dbReference type="NCBI Taxonomy" id="9606"/>
</organismHost>
<reference evidence="2 3" key="1">
    <citation type="journal article" date="1998" name="Virology">
        <title>The DNA sequence of the RK strain of human herpesvirus 7.</title>
        <authorList>
            <person name="Megaw A.G."/>
            <person name="Rapaport D."/>
            <person name="Avidor B."/>
            <person name="Frenkel N."/>
            <person name="Davison A.J."/>
        </authorList>
    </citation>
    <scope>NUCLEOTIDE SEQUENCE [LARGE SCALE GENOMIC DNA]</scope>
    <source>
        <strain evidence="2 3">RK</strain>
    </source>
</reference>
<dbReference type="EMBL" id="AF037218">
    <property type="protein sequence ID" value="AAC40798.1"/>
    <property type="molecule type" value="Genomic_DNA"/>
</dbReference>
<dbReference type="InterPro" id="IPR005507">
    <property type="entry name" value="HHV6-IE"/>
</dbReference>